<evidence type="ECO:0000256" key="3">
    <source>
        <dbReference type="ARBA" id="ARBA00022692"/>
    </source>
</evidence>
<dbReference type="SUPFAM" id="SSF103473">
    <property type="entry name" value="MFS general substrate transporter"/>
    <property type="match status" value="1"/>
</dbReference>
<evidence type="ECO:0000313" key="8">
    <source>
        <dbReference type="Proteomes" id="UP000196880"/>
    </source>
</evidence>
<dbReference type="PANTHER" id="PTHR23538:SF1">
    <property type="entry name" value="44.5 KD BACTERIOCHLOROPHYLL SYNTHASE SUBUNIT"/>
    <property type="match status" value="1"/>
</dbReference>
<sequence length="476" mass="51638">MMGMFKIAKAWTRINPRYLPFADVATPNLPLGRLLRLSLFQVSVGMATSLLVGTLNRVMIVEMNIEAWIVALMVALPLVFAPFRALIGHKSDTHRSILGWRRVPYIWIGTWLQFGGLAIMPFALILLSGDTHWPIWFSYLGSTLAFLLVGAGMQTTQTAGLALATDLADEKNRPRVVAMMYVMLLVGMVFSGILFSVFLNPFSPMQLIRVIQGVAILTLLLNLFALWKQEARQPRNTSPAIPQPKFTQSWHEFIRKPHVRRFLVMLGLGTTAFSMQDIILEPYGGEILQLDVSATSFLTALIAFGSLLAFSLSARWLSRGHNAHRIAALGLLLGLIAFSMVIFSEPLGSPNLFRLGALLIGFSGGLFAVSTLTIAMSMEQDNMSGMVIGAWGAVTATCSGIGMSLGGGIRDLVGQLATSGAIGSALMSPAIGYSFVYHIEIYLLFITLIALGPLVAIRTSLGVSKIGKFGLADFPG</sequence>
<comment type="caution">
    <text evidence="7">The sequence shown here is derived from an EMBL/GenBank/DDBJ whole genome shotgun (WGS) entry which is preliminary data.</text>
</comment>
<dbReference type="Gene3D" id="1.20.1250.20">
    <property type="entry name" value="MFS general substrate transporter like domains"/>
    <property type="match status" value="1"/>
</dbReference>
<comment type="subcellular location">
    <subcellularLocation>
        <location evidence="1">Membrane</location>
        <topology evidence="1">Multi-pass membrane protein</topology>
    </subcellularLocation>
</comment>
<organism evidence="7 8">
    <name type="scientific">Polynucleobacter hirudinilacicola</name>
    <dbReference type="NCBI Taxonomy" id="1743166"/>
    <lineage>
        <taxon>Bacteria</taxon>
        <taxon>Pseudomonadati</taxon>
        <taxon>Pseudomonadota</taxon>
        <taxon>Betaproteobacteria</taxon>
        <taxon>Burkholderiales</taxon>
        <taxon>Burkholderiaceae</taxon>
        <taxon>Polynucleobacter</taxon>
    </lineage>
</organism>
<evidence type="ECO:0000256" key="6">
    <source>
        <dbReference type="SAM" id="Phobius"/>
    </source>
</evidence>
<feature type="transmembrane region" description="Helical" evidence="6">
    <location>
        <begin position="435"/>
        <end position="457"/>
    </location>
</feature>
<dbReference type="InterPro" id="IPR004896">
    <property type="entry name" value="PucC-rel"/>
</dbReference>
<feature type="transmembrane region" description="Helical" evidence="6">
    <location>
        <begin position="292"/>
        <end position="314"/>
    </location>
</feature>
<keyword evidence="8" id="KW-1185">Reference proteome</keyword>
<feature type="transmembrane region" description="Helical" evidence="6">
    <location>
        <begin position="34"/>
        <end position="55"/>
    </location>
</feature>
<dbReference type="Pfam" id="PF03209">
    <property type="entry name" value="PUCC"/>
    <property type="match status" value="1"/>
</dbReference>
<dbReference type="PANTHER" id="PTHR23538">
    <property type="entry name" value="44.5 KD BACTERIOCHLOROPHYLL SYNTHASE SUBUNIT"/>
    <property type="match status" value="1"/>
</dbReference>
<dbReference type="RefSeq" id="WP_087909645.1">
    <property type="nucleotide sequence ID" value="NZ_NAIA01000003.1"/>
</dbReference>
<feature type="transmembrane region" description="Helical" evidence="6">
    <location>
        <begin position="326"/>
        <end position="343"/>
    </location>
</feature>
<feature type="transmembrane region" description="Helical" evidence="6">
    <location>
        <begin position="176"/>
        <end position="198"/>
    </location>
</feature>
<keyword evidence="5 6" id="KW-0472">Membrane</keyword>
<reference evidence="7 8" key="1">
    <citation type="submission" date="2017-03" db="EMBL/GenBank/DDBJ databases">
        <title>New species Polynucleobacter sp. MWH-EgelM1-30-B4.</title>
        <authorList>
            <person name="Hahn M.W."/>
        </authorList>
    </citation>
    <scope>NUCLEOTIDE SEQUENCE [LARGE SCALE GENOMIC DNA]</scope>
    <source>
        <strain evidence="7 8">MWH-EgelM1-30-B4</strain>
    </source>
</reference>
<accession>A0A210RWR7</accession>
<dbReference type="GO" id="GO:0016020">
    <property type="term" value="C:membrane"/>
    <property type="evidence" value="ECO:0007669"/>
    <property type="project" value="UniProtKB-SubCell"/>
</dbReference>
<feature type="transmembrane region" description="Helical" evidence="6">
    <location>
        <begin position="387"/>
        <end position="409"/>
    </location>
</feature>
<evidence type="ECO:0000256" key="4">
    <source>
        <dbReference type="ARBA" id="ARBA00022989"/>
    </source>
</evidence>
<evidence type="ECO:0000313" key="7">
    <source>
        <dbReference type="EMBL" id="OWF65401.1"/>
    </source>
</evidence>
<keyword evidence="4 6" id="KW-1133">Transmembrane helix</keyword>
<comment type="similarity">
    <text evidence="2">Belongs to the PucC family.</text>
</comment>
<proteinExistence type="inferred from homology"/>
<dbReference type="AlphaFoldDB" id="A0A210RWR7"/>
<evidence type="ECO:0000256" key="5">
    <source>
        <dbReference type="ARBA" id="ARBA00023136"/>
    </source>
</evidence>
<evidence type="ECO:0000256" key="2">
    <source>
        <dbReference type="ARBA" id="ARBA00008412"/>
    </source>
</evidence>
<keyword evidence="3 6" id="KW-0812">Transmembrane</keyword>
<feature type="transmembrane region" description="Helical" evidence="6">
    <location>
        <begin position="355"/>
        <end position="375"/>
    </location>
</feature>
<dbReference type="InterPro" id="IPR026036">
    <property type="entry name" value="PucC"/>
</dbReference>
<dbReference type="CDD" id="cd06176">
    <property type="entry name" value="MFS_BCD_PucC-like"/>
    <property type="match status" value="1"/>
</dbReference>
<dbReference type="InterPro" id="IPR036259">
    <property type="entry name" value="MFS_trans_sf"/>
</dbReference>
<feature type="transmembrane region" description="Helical" evidence="6">
    <location>
        <begin position="133"/>
        <end position="155"/>
    </location>
</feature>
<feature type="transmembrane region" description="Helical" evidence="6">
    <location>
        <begin position="210"/>
        <end position="227"/>
    </location>
</feature>
<dbReference type="EMBL" id="NAIA01000003">
    <property type="protein sequence ID" value="OWF65401.1"/>
    <property type="molecule type" value="Genomic_DNA"/>
</dbReference>
<dbReference type="Proteomes" id="UP000196880">
    <property type="component" value="Unassembled WGS sequence"/>
</dbReference>
<evidence type="ECO:0000256" key="1">
    <source>
        <dbReference type="ARBA" id="ARBA00004141"/>
    </source>
</evidence>
<dbReference type="PIRSF" id="PIRSF016565">
    <property type="entry name" value="PucC"/>
    <property type="match status" value="1"/>
</dbReference>
<feature type="transmembrane region" description="Helical" evidence="6">
    <location>
        <begin position="67"/>
        <end position="87"/>
    </location>
</feature>
<protein>
    <submittedName>
        <fullName evidence="7">MFS transporter</fullName>
    </submittedName>
</protein>
<gene>
    <name evidence="7" type="ORF">B6A14_06255</name>
</gene>
<feature type="transmembrane region" description="Helical" evidence="6">
    <location>
        <begin position="262"/>
        <end position="280"/>
    </location>
</feature>
<feature type="transmembrane region" description="Helical" evidence="6">
    <location>
        <begin position="108"/>
        <end position="127"/>
    </location>
</feature>
<dbReference type="OrthoDB" id="8558818at2"/>
<name>A0A210RWR7_9BURK</name>